<name>A0A1G7IYG1_9FLAO</name>
<protein>
    <submittedName>
        <fullName evidence="2">DNA-binding transcriptional regulator, XRE-family HTH domain</fullName>
    </submittedName>
</protein>
<dbReference type="InterPro" id="IPR001387">
    <property type="entry name" value="Cro/C1-type_HTH"/>
</dbReference>
<dbReference type="PROSITE" id="PS50943">
    <property type="entry name" value="HTH_CROC1"/>
    <property type="match status" value="1"/>
</dbReference>
<keyword evidence="3" id="KW-1185">Reference proteome</keyword>
<accession>A0A1G7IYG1</accession>
<dbReference type="Pfam" id="PF01381">
    <property type="entry name" value="HTH_3"/>
    <property type="match status" value="1"/>
</dbReference>
<dbReference type="CDD" id="cd00093">
    <property type="entry name" value="HTH_XRE"/>
    <property type="match status" value="1"/>
</dbReference>
<dbReference type="SMART" id="SM00530">
    <property type="entry name" value="HTH_XRE"/>
    <property type="match status" value="1"/>
</dbReference>
<dbReference type="SUPFAM" id="SSF47413">
    <property type="entry name" value="lambda repressor-like DNA-binding domains"/>
    <property type="match status" value="1"/>
</dbReference>
<dbReference type="EMBL" id="FNAO01000015">
    <property type="protein sequence ID" value="SDF17737.1"/>
    <property type="molecule type" value="Genomic_DNA"/>
</dbReference>
<evidence type="ECO:0000313" key="2">
    <source>
        <dbReference type="EMBL" id="SDF17737.1"/>
    </source>
</evidence>
<proteinExistence type="predicted"/>
<feature type="domain" description="HTH cro/C1-type" evidence="1">
    <location>
        <begin position="23"/>
        <end position="77"/>
    </location>
</feature>
<dbReference type="Gene3D" id="1.10.260.40">
    <property type="entry name" value="lambda repressor-like DNA-binding domains"/>
    <property type="match status" value="1"/>
</dbReference>
<dbReference type="RefSeq" id="WP_091874170.1">
    <property type="nucleotide sequence ID" value="NZ_FNAO01000015.1"/>
</dbReference>
<dbReference type="STRING" id="641691.SAMN05421636_11521"/>
<evidence type="ECO:0000313" key="3">
    <source>
        <dbReference type="Proteomes" id="UP000199109"/>
    </source>
</evidence>
<dbReference type="GO" id="GO:0003677">
    <property type="term" value="F:DNA binding"/>
    <property type="evidence" value="ECO:0007669"/>
    <property type="project" value="UniProtKB-KW"/>
</dbReference>
<keyword evidence="2" id="KW-0238">DNA-binding</keyword>
<dbReference type="AlphaFoldDB" id="A0A1G7IYG1"/>
<dbReference type="Proteomes" id="UP000199109">
    <property type="component" value="Unassembled WGS sequence"/>
</dbReference>
<evidence type="ECO:0000259" key="1">
    <source>
        <dbReference type="PROSITE" id="PS50943"/>
    </source>
</evidence>
<dbReference type="InterPro" id="IPR010982">
    <property type="entry name" value="Lambda_DNA-bd_dom_sf"/>
</dbReference>
<gene>
    <name evidence="2" type="ORF">SAMN05421636_11521</name>
</gene>
<organism evidence="2 3">
    <name type="scientific">Pricia antarctica</name>
    <dbReference type="NCBI Taxonomy" id="641691"/>
    <lineage>
        <taxon>Bacteria</taxon>
        <taxon>Pseudomonadati</taxon>
        <taxon>Bacteroidota</taxon>
        <taxon>Flavobacteriia</taxon>
        <taxon>Flavobacteriales</taxon>
        <taxon>Flavobacteriaceae</taxon>
        <taxon>Pricia</taxon>
    </lineage>
</organism>
<dbReference type="OrthoDB" id="8690238at2"/>
<reference evidence="2 3" key="1">
    <citation type="submission" date="2016-10" db="EMBL/GenBank/DDBJ databases">
        <authorList>
            <person name="de Groot N.N."/>
        </authorList>
    </citation>
    <scope>NUCLEOTIDE SEQUENCE [LARGE SCALE GENOMIC DNA]</scope>
    <source>
        <strain evidence="2 3">DSM 23421</strain>
    </source>
</reference>
<sequence length="95" mass="10868">MNSKKAIILPKYQKMFDGIGENIKLARKRRKLTTEQVSERAGIHRATLHRIEKGDPAVAIGIYFNVLKVLNLESDFSKIAQDDEFGRKLQDLDLL</sequence>